<dbReference type="InterPro" id="IPR002477">
    <property type="entry name" value="Peptidoglycan-bd-like"/>
</dbReference>
<dbReference type="Proteomes" id="UP000228809">
    <property type="component" value="Unassembled WGS sequence"/>
</dbReference>
<accession>A0A2M6WEL8</accession>
<dbReference type="PANTHER" id="PTHR46066:SF2">
    <property type="entry name" value="CHITINASE DOMAIN-CONTAINING PROTEIN 1"/>
    <property type="match status" value="1"/>
</dbReference>
<dbReference type="InterPro" id="IPR011583">
    <property type="entry name" value="Chitinase_II/V-like_cat"/>
</dbReference>
<comment type="caution">
    <text evidence="3">The sequence shown here is derived from an EMBL/GenBank/DDBJ whole genome shotgun (WGS) entry which is preliminary data.</text>
</comment>
<proteinExistence type="predicted"/>
<dbReference type="AlphaFoldDB" id="A0A2M6WEL8"/>
<dbReference type="Gene3D" id="3.10.50.10">
    <property type="match status" value="1"/>
</dbReference>
<dbReference type="GO" id="GO:0005975">
    <property type="term" value="P:carbohydrate metabolic process"/>
    <property type="evidence" value="ECO:0007669"/>
    <property type="project" value="InterPro"/>
</dbReference>
<feature type="domain" description="GH18" evidence="2">
    <location>
        <begin position="65"/>
        <end position="416"/>
    </location>
</feature>
<dbReference type="Pfam" id="PF00704">
    <property type="entry name" value="Glyco_hydro_18"/>
    <property type="match status" value="1"/>
</dbReference>
<dbReference type="GO" id="GO:0008061">
    <property type="term" value="F:chitin binding"/>
    <property type="evidence" value="ECO:0007669"/>
    <property type="project" value="InterPro"/>
</dbReference>
<dbReference type="SUPFAM" id="SSF47090">
    <property type="entry name" value="PGBD-like"/>
    <property type="match status" value="1"/>
</dbReference>
<feature type="transmembrane region" description="Helical" evidence="1">
    <location>
        <begin position="45"/>
        <end position="71"/>
    </location>
</feature>
<dbReference type="Pfam" id="PF01471">
    <property type="entry name" value="PG_binding_1"/>
    <property type="match status" value="1"/>
</dbReference>
<dbReference type="PANTHER" id="PTHR46066">
    <property type="entry name" value="CHITINASE DOMAIN-CONTAINING PROTEIN 1 FAMILY MEMBER"/>
    <property type="match status" value="1"/>
</dbReference>
<reference evidence="4" key="1">
    <citation type="submission" date="2017-09" db="EMBL/GenBank/DDBJ databases">
        <title>Depth-based differentiation of microbial function through sediment-hosted aquifers and enrichment of novel symbionts in the deep terrestrial subsurface.</title>
        <authorList>
            <person name="Probst A.J."/>
            <person name="Ladd B."/>
            <person name="Jarett J.K."/>
            <person name="Geller-Mcgrath D.E."/>
            <person name="Sieber C.M.K."/>
            <person name="Emerson J.B."/>
            <person name="Anantharaman K."/>
            <person name="Thomas B.C."/>
            <person name="Malmstrom R."/>
            <person name="Stieglmeier M."/>
            <person name="Klingl A."/>
            <person name="Woyke T."/>
            <person name="Ryan C.M."/>
            <person name="Banfield J.F."/>
        </authorList>
    </citation>
    <scope>NUCLEOTIDE SEQUENCE [LARGE SCALE GENOMIC DNA]</scope>
</reference>
<evidence type="ECO:0000256" key="1">
    <source>
        <dbReference type="SAM" id="Phobius"/>
    </source>
</evidence>
<sequence>MSLRYDSLTGVFLPLHSHSDKEAQMVYDMSTSIVSNTMYTHSKKLGFIAVVLGLLFPSVVSAAGFEIAGWIPYWRSEKGVASILPQLDLFTEVNPFFYTVSTNGELFSNGSLSDAEWVSLRNAAKANGILFIPTVMWANADAMDEIFRDPALRQKHIKSIAWEVYSKNLDGIDIDYEARYARTRTYFSQFLKELEEAIGFDKHIMCTMQSRTPLDSRYETLDAIPADIEYANDFVEINKYCDRVRIMAYDQARIDVKLNKEKGDPYAPTADVDWVEKVMRVAAQEVDADKLIIGVPTYGYEYDMFEALDGSGEIQYSRLWSLNPGYGIETAQTLGLTPTRNSAGELQILYPAKDAPDPVIPLDFATRVLTWSDAQAIQDKIELAEELGLRGIAIFKIDGGQDPALWSVLTGKKGESVATVNLKDSTLLTESPNKARAVPQRDLEYGDRNEDVRALQLFLNQEGYIVALSGGGSPGNETTFFGPATKAALVRFQKAHGVSPTSGYYGPITRTAISSL</sequence>
<keyword evidence="1" id="KW-1133">Transmembrane helix</keyword>
<dbReference type="InterPro" id="IPR017853">
    <property type="entry name" value="GH"/>
</dbReference>
<evidence type="ECO:0000313" key="3">
    <source>
        <dbReference type="EMBL" id="PIT91240.1"/>
    </source>
</evidence>
<evidence type="ECO:0000259" key="2">
    <source>
        <dbReference type="PROSITE" id="PS51910"/>
    </source>
</evidence>
<dbReference type="EMBL" id="PFBJ01000006">
    <property type="protein sequence ID" value="PIT91240.1"/>
    <property type="molecule type" value="Genomic_DNA"/>
</dbReference>
<keyword evidence="1" id="KW-0472">Membrane</keyword>
<dbReference type="InterPro" id="IPR036366">
    <property type="entry name" value="PGBDSf"/>
</dbReference>
<gene>
    <name evidence="3" type="ORF">COU17_01270</name>
</gene>
<protein>
    <recommendedName>
        <fullName evidence="2">GH18 domain-containing protein</fullName>
    </recommendedName>
</protein>
<dbReference type="InterPro" id="IPR001223">
    <property type="entry name" value="Glyco_hydro18_cat"/>
</dbReference>
<dbReference type="Gene3D" id="1.10.101.10">
    <property type="entry name" value="PGBD-like superfamily/PGBD"/>
    <property type="match status" value="1"/>
</dbReference>
<dbReference type="InterPro" id="IPR036365">
    <property type="entry name" value="PGBD-like_sf"/>
</dbReference>
<organism evidence="3 4">
    <name type="scientific">Candidatus Kaiserbacteria bacterium CG10_big_fil_rev_8_21_14_0_10_49_17</name>
    <dbReference type="NCBI Taxonomy" id="1974609"/>
    <lineage>
        <taxon>Bacteria</taxon>
        <taxon>Candidatus Kaiseribacteriota</taxon>
    </lineage>
</organism>
<dbReference type="Gene3D" id="3.20.20.80">
    <property type="entry name" value="Glycosidases"/>
    <property type="match status" value="1"/>
</dbReference>
<dbReference type="SMART" id="SM00636">
    <property type="entry name" value="Glyco_18"/>
    <property type="match status" value="1"/>
</dbReference>
<evidence type="ECO:0000313" key="4">
    <source>
        <dbReference type="Proteomes" id="UP000228809"/>
    </source>
</evidence>
<keyword evidence="1" id="KW-0812">Transmembrane</keyword>
<dbReference type="PROSITE" id="PS51910">
    <property type="entry name" value="GH18_2"/>
    <property type="match status" value="1"/>
</dbReference>
<dbReference type="SUPFAM" id="SSF51445">
    <property type="entry name" value="(Trans)glycosidases"/>
    <property type="match status" value="1"/>
</dbReference>
<name>A0A2M6WEL8_9BACT</name>
<dbReference type="InterPro" id="IPR029070">
    <property type="entry name" value="Chitinase_insertion_sf"/>
</dbReference>